<dbReference type="Proteomes" id="UP000030685">
    <property type="component" value="Unassembled WGS sequence"/>
</dbReference>
<dbReference type="RefSeq" id="XP_031053666.1">
    <property type="nucleotide sequence ID" value="XM_031216682.1"/>
</dbReference>
<dbReference type="HOGENOM" id="CLU_2622119_0_0_1"/>
<proteinExistence type="predicted"/>
<sequence>MPQYALVYKIFLTGLESVPLVRKTQAQFEKDAQSIIDSQKSFILFSQEALVMDVKKGVRFSRNRQLVFKDLPGSSHLD</sequence>
<reference evidence="1" key="1">
    <citation type="submission" date="2011-11" db="EMBL/GenBank/DDBJ databases">
        <title>The Genome Sequence of Fusarium oxysporum II5.</title>
        <authorList>
            <consortium name="The Broad Institute Genome Sequencing Platform"/>
            <person name="Ma L.-J."/>
            <person name="Gale L.R."/>
            <person name="Schwartz D.C."/>
            <person name="Zhou S."/>
            <person name="Corby-Kistler H."/>
            <person name="Young S.K."/>
            <person name="Zeng Q."/>
            <person name="Gargeya S."/>
            <person name="Fitzgerald M."/>
            <person name="Haas B."/>
            <person name="Abouelleil A."/>
            <person name="Alvarado L."/>
            <person name="Arachchi H.M."/>
            <person name="Berlin A."/>
            <person name="Brown A."/>
            <person name="Chapman S.B."/>
            <person name="Chen Z."/>
            <person name="Dunbar C."/>
            <person name="Freedman E."/>
            <person name="Gearin G."/>
            <person name="Goldberg J."/>
            <person name="Griggs A."/>
            <person name="Gujja S."/>
            <person name="Heiman D."/>
            <person name="Howarth C."/>
            <person name="Larson L."/>
            <person name="Lui A."/>
            <person name="MacDonald P.J.P."/>
            <person name="Montmayeur A."/>
            <person name="Murphy C."/>
            <person name="Neiman D."/>
            <person name="Pearson M."/>
            <person name="Priest M."/>
            <person name="Roberts A."/>
            <person name="Saif S."/>
            <person name="Shea T."/>
            <person name="Shenoy N."/>
            <person name="Sisk P."/>
            <person name="Stolte C."/>
            <person name="Sykes S."/>
            <person name="Wortman J."/>
            <person name="Nusbaum C."/>
            <person name="Birren B."/>
        </authorList>
    </citation>
    <scope>NUCLEOTIDE SEQUENCE [LARGE SCALE GENOMIC DNA]</scope>
    <source>
        <strain evidence="1">54006</strain>
    </source>
</reference>
<dbReference type="GeneID" id="42040502"/>
<name>X0J5E7_FUSO5</name>
<dbReference type="EMBL" id="JH658315">
    <property type="protein sequence ID" value="EXL91576.1"/>
    <property type="molecule type" value="Genomic_DNA"/>
</dbReference>
<organism evidence="1">
    <name type="scientific">Fusarium odoratissimum (strain NRRL 54006)</name>
    <dbReference type="NCBI Taxonomy" id="1089451"/>
    <lineage>
        <taxon>Eukaryota</taxon>
        <taxon>Fungi</taxon>
        <taxon>Dikarya</taxon>
        <taxon>Ascomycota</taxon>
        <taxon>Pezizomycotina</taxon>
        <taxon>Sordariomycetes</taxon>
        <taxon>Hypocreomycetidae</taxon>
        <taxon>Hypocreales</taxon>
        <taxon>Nectriaceae</taxon>
        <taxon>Fusarium</taxon>
        <taxon>Fusarium oxysporum species complex</taxon>
        <taxon>Fusarium oxysporum f. sp. cubense (strain race 4)</taxon>
    </lineage>
</organism>
<reference evidence="1" key="2">
    <citation type="submission" date="2012-05" db="EMBL/GenBank/DDBJ databases">
        <title>The Genome Annotation of Fusarium oxysporum II5.</title>
        <authorList>
            <consortium name="The Broad Institute Genomics Platform"/>
            <person name="Ma L.-J."/>
            <person name="Corby-Kistler H."/>
            <person name="Broz K."/>
            <person name="Gale L.R."/>
            <person name="Jonkers W."/>
            <person name="O'Donnell K."/>
            <person name="Ploetz R."/>
            <person name="Steinberg C."/>
            <person name="Schwartz D.C."/>
            <person name="VanEtten H."/>
            <person name="Zhou S."/>
            <person name="Young S.K."/>
            <person name="Zeng Q."/>
            <person name="Gargeya S."/>
            <person name="Fitzgerald M."/>
            <person name="Abouelleil A."/>
            <person name="Alvarado L."/>
            <person name="Chapman S.B."/>
            <person name="Gainer-Dewar J."/>
            <person name="Goldberg J."/>
            <person name="Griggs A."/>
            <person name="Gujja S."/>
            <person name="Hansen M."/>
            <person name="Howarth C."/>
            <person name="Imamovic A."/>
            <person name="Ireland A."/>
            <person name="Larimer J."/>
            <person name="McCowan C."/>
            <person name="Murphy C."/>
            <person name="Pearson M."/>
            <person name="Poon T.W."/>
            <person name="Priest M."/>
            <person name="Roberts A."/>
            <person name="Saif S."/>
            <person name="Shea T."/>
            <person name="Sykes S."/>
            <person name="Wortman J."/>
            <person name="Nusbaum C."/>
            <person name="Birren B."/>
        </authorList>
    </citation>
    <scope>NUCLEOTIDE SEQUENCE</scope>
    <source>
        <strain evidence="1">54006</strain>
    </source>
</reference>
<accession>X0J5E7</accession>
<dbReference type="AlphaFoldDB" id="X0J5E7"/>
<evidence type="ECO:0000313" key="1">
    <source>
        <dbReference type="EMBL" id="EXL91576.1"/>
    </source>
</evidence>
<protein>
    <submittedName>
        <fullName evidence="1">Uncharacterized protein</fullName>
    </submittedName>
</protein>
<gene>
    <name evidence="1" type="ORF">FOIG_15327</name>
</gene>
<dbReference type="VEuPathDB" id="FungiDB:FOIG_15327"/>